<keyword evidence="2" id="KW-1185">Reference proteome</keyword>
<accession>A0A344L3W0</accession>
<sequence length="59" mass="5686">MAGARPSIPWPVAEALTAARPNGSGPGLAIARQLVTDDGGTVVLGTAAGGLVELPLGHG</sequence>
<dbReference type="EMBL" id="CP015163">
    <property type="protein sequence ID" value="AXB42734.1"/>
    <property type="molecule type" value="Genomic_DNA"/>
</dbReference>
<name>A0A344L3W0_9PSEU</name>
<dbReference type="RefSeq" id="WP_113691998.1">
    <property type="nucleotide sequence ID" value="NZ_CP015163.1"/>
</dbReference>
<reference evidence="1 2" key="1">
    <citation type="submission" date="2016-04" db="EMBL/GenBank/DDBJ databases">
        <title>Complete genome sequence and analysis of deep-sea sediment isolate, Amycolatopsis sp. WP1.</title>
        <authorList>
            <person name="Wang H."/>
            <person name="Chen S."/>
            <person name="Wu Q."/>
        </authorList>
    </citation>
    <scope>NUCLEOTIDE SEQUENCE [LARGE SCALE GENOMIC DNA]</scope>
    <source>
        <strain evidence="1 2">WP1</strain>
    </source>
</reference>
<evidence type="ECO:0000313" key="2">
    <source>
        <dbReference type="Proteomes" id="UP000250434"/>
    </source>
</evidence>
<dbReference type="KEGG" id="aab:A4R43_09500"/>
<organism evidence="1 2">
    <name type="scientific">Amycolatopsis albispora</name>
    <dbReference type="NCBI Taxonomy" id="1804986"/>
    <lineage>
        <taxon>Bacteria</taxon>
        <taxon>Bacillati</taxon>
        <taxon>Actinomycetota</taxon>
        <taxon>Actinomycetes</taxon>
        <taxon>Pseudonocardiales</taxon>
        <taxon>Pseudonocardiaceae</taxon>
        <taxon>Amycolatopsis</taxon>
    </lineage>
</organism>
<dbReference type="AlphaFoldDB" id="A0A344L3W0"/>
<gene>
    <name evidence="1" type="ORF">A4R43_09500</name>
</gene>
<evidence type="ECO:0000313" key="1">
    <source>
        <dbReference type="EMBL" id="AXB42734.1"/>
    </source>
</evidence>
<protein>
    <submittedName>
        <fullName evidence="1">Uncharacterized protein</fullName>
    </submittedName>
</protein>
<dbReference type="Proteomes" id="UP000250434">
    <property type="component" value="Chromosome"/>
</dbReference>
<proteinExistence type="predicted"/>